<dbReference type="InterPro" id="IPR053135">
    <property type="entry name" value="AKR2_Oxidoreductase"/>
</dbReference>
<dbReference type="InterPro" id="IPR036812">
    <property type="entry name" value="NAD(P)_OxRdtase_dom_sf"/>
</dbReference>
<dbReference type="InterPro" id="IPR023210">
    <property type="entry name" value="NADP_OxRdtase_dom"/>
</dbReference>
<evidence type="ECO:0000313" key="2">
    <source>
        <dbReference type="EMBL" id="TDF91988.1"/>
    </source>
</evidence>
<organism evidence="2 3">
    <name type="scientific">Paenibacillus piri</name>
    <dbReference type="NCBI Taxonomy" id="2547395"/>
    <lineage>
        <taxon>Bacteria</taxon>
        <taxon>Bacillati</taxon>
        <taxon>Bacillota</taxon>
        <taxon>Bacilli</taxon>
        <taxon>Bacillales</taxon>
        <taxon>Paenibacillaceae</taxon>
        <taxon>Paenibacillus</taxon>
    </lineage>
</organism>
<dbReference type="AlphaFoldDB" id="A0A4R5KBU2"/>
<protein>
    <submittedName>
        <fullName evidence="2">Aldo/keto reductase</fullName>
    </submittedName>
</protein>
<proteinExistence type="predicted"/>
<sequence>MEYAIFGNTGATVSRIGFGGAPAGLKNYLQPFDPDAPDDRRQILNAIDAALEAGINYFDTAPGYGGGKSEELLGDALKGLRDSVFLASKAGVCAPDELRRSVENSLRRLQTDRLDFLQIHGTSYTEEAVRTILQGGMLEQMIRLKEEGLVRYIGFTSEDNNAAVFEFIRSGQFDIMQICYNLCMQHPYDPNRPFGSMLEADKAGMGIAVMRTTSSGLFKRWMSLADPNNRFDYTRALIQFVLSNPYVDVALIGMRTADEVRENAAICDDTAGRFDLRDLFTYYR</sequence>
<feature type="domain" description="NADP-dependent oxidoreductase" evidence="1">
    <location>
        <begin position="16"/>
        <end position="229"/>
    </location>
</feature>
<keyword evidence="3" id="KW-1185">Reference proteome</keyword>
<dbReference type="OrthoDB" id="9773828at2"/>
<name>A0A4R5KBU2_9BACL</name>
<evidence type="ECO:0000313" key="3">
    <source>
        <dbReference type="Proteomes" id="UP000295636"/>
    </source>
</evidence>
<reference evidence="2 3" key="1">
    <citation type="submission" date="2019-03" db="EMBL/GenBank/DDBJ databases">
        <title>This is whole genome sequence of Paenibacillus sp MS74 strain.</title>
        <authorList>
            <person name="Trinh H.N."/>
        </authorList>
    </citation>
    <scope>NUCLEOTIDE SEQUENCE [LARGE SCALE GENOMIC DNA]</scope>
    <source>
        <strain evidence="2 3">MS74</strain>
    </source>
</reference>
<dbReference type="RefSeq" id="WP_133235612.1">
    <property type="nucleotide sequence ID" value="NZ_SMRT01000023.1"/>
</dbReference>
<dbReference type="Pfam" id="PF00248">
    <property type="entry name" value="Aldo_ket_red"/>
    <property type="match status" value="1"/>
</dbReference>
<comment type="caution">
    <text evidence="2">The sequence shown here is derived from an EMBL/GenBank/DDBJ whole genome shotgun (WGS) entry which is preliminary data.</text>
</comment>
<dbReference type="SUPFAM" id="SSF51430">
    <property type="entry name" value="NAD(P)-linked oxidoreductase"/>
    <property type="match status" value="1"/>
</dbReference>
<evidence type="ECO:0000259" key="1">
    <source>
        <dbReference type="Pfam" id="PF00248"/>
    </source>
</evidence>
<gene>
    <name evidence="2" type="ORF">E1757_31030</name>
</gene>
<dbReference type="Gene3D" id="3.20.20.100">
    <property type="entry name" value="NADP-dependent oxidoreductase domain"/>
    <property type="match status" value="1"/>
</dbReference>
<dbReference type="PANTHER" id="PTHR43312:SF1">
    <property type="entry name" value="NADP-DEPENDENT OXIDOREDUCTASE DOMAIN-CONTAINING PROTEIN"/>
    <property type="match status" value="1"/>
</dbReference>
<dbReference type="PANTHER" id="PTHR43312">
    <property type="entry name" value="D-THREO-ALDOSE 1-DEHYDROGENASE"/>
    <property type="match status" value="1"/>
</dbReference>
<dbReference type="CDD" id="cd19105">
    <property type="entry name" value="AKR_unchar"/>
    <property type="match status" value="1"/>
</dbReference>
<accession>A0A4R5KBU2</accession>
<dbReference type="Proteomes" id="UP000295636">
    <property type="component" value="Unassembled WGS sequence"/>
</dbReference>
<dbReference type="EMBL" id="SMRT01000023">
    <property type="protein sequence ID" value="TDF91988.1"/>
    <property type="molecule type" value="Genomic_DNA"/>
</dbReference>